<keyword evidence="3" id="KW-0762">Sugar transport</keyword>
<evidence type="ECO:0000259" key="8">
    <source>
        <dbReference type="PROSITE" id="PS51100"/>
    </source>
</evidence>
<dbReference type="GO" id="GO:0009401">
    <property type="term" value="P:phosphoenolpyruvate-dependent sugar phosphotransferase system"/>
    <property type="evidence" value="ECO:0007669"/>
    <property type="project" value="UniProtKB-KW"/>
</dbReference>
<sequence>MIIAYTYSIKVISNFDVHYLRRNLLCCAAGMSTSLLVTKMLAAAKIEGVEVSITAMSEADVKNHESEMDALLLGPQVRYLLAKMKGKYEPMGIPVDLIPTVDYGTMNGPKVLAQALALAKK</sequence>
<dbReference type="Pfam" id="PF02302">
    <property type="entry name" value="PTS_IIB"/>
    <property type="match status" value="1"/>
</dbReference>
<dbReference type="PANTHER" id="PTHR34581">
    <property type="entry name" value="PTS SYSTEM N,N'-DIACETYLCHITOBIOSE-SPECIFIC EIIB COMPONENT"/>
    <property type="match status" value="1"/>
</dbReference>
<dbReference type="GO" id="GO:0016301">
    <property type="term" value="F:kinase activity"/>
    <property type="evidence" value="ECO:0007669"/>
    <property type="project" value="UniProtKB-KW"/>
</dbReference>
<evidence type="ECO:0000256" key="4">
    <source>
        <dbReference type="ARBA" id="ARBA00022679"/>
    </source>
</evidence>
<dbReference type="InterPro" id="IPR013012">
    <property type="entry name" value="PTS_EIIB_3"/>
</dbReference>
<keyword evidence="6" id="KW-0418">Kinase</keyword>
<dbReference type="AlphaFoldDB" id="A0A2T0BHA7"/>
<feature type="modified residue" description="Phosphocysteine; by EIIA" evidence="7">
    <location>
        <position position="27"/>
    </location>
</feature>
<evidence type="ECO:0000256" key="2">
    <source>
        <dbReference type="ARBA" id="ARBA00022553"/>
    </source>
</evidence>
<gene>
    <name evidence="9" type="primary">licB_2</name>
    <name evidence="9" type="ORF">CLVI_12340</name>
</gene>
<feature type="domain" description="PTS EIIB type-3" evidence="8">
    <location>
        <begin position="20"/>
        <end position="121"/>
    </location>
</feature>
<dbReference type="InterPro" id="IPR051819">
    <property type="entry name" value="PTS_sugar-specific_EIIB"/>
</dbReference>
<keyword evidence="4 9" id="KW-0808">Transferase</keyword>
<dbReference type="Proteomes" id="UP000239471">
    <property type="component" value="Unassembled WGS sequence"/>
</dbReference>
<dbReference type="OrthoDB" id="9808134at2"/>
<dbReference type="InterPro" id="IPR003501">
    <property type="entry name" value="PTS_EIIB_2/3"/>
</dbReference>
<evidence type="ECO:0000256" key="6">
    <source>
        <dbReference type="ARBA" id="ARBA00022777"/>
    </source>
</evidence>
<dbReference type="InterPro" id="IPR036095">
    <property type="entry name" value="PTS_EIIB-like_sf"/>
</dbReference>
<evidence type="ECO:0000256" key="1">
    <source>
        <dbReference type="ARBA" id="ARBA00022448"/>
    </source>
</evidence>
<dbReference type="CDD" id="cd05564">
    <property type="entry name" value="PTS_IIB_chitobiose_lichenan"/>
    <property type="match status" value="1"/>
</dbReference>
<evidence type="ECO:0000313" key="9">
    <source>
        <dbReference type="EMBL" id="PRR83192.1"/>
    </source>
</evidence>
<dbReference type="Gene3D" id="3.40.50.2300">
    <property type="match status" value="1"/>
</dbReference>
<organism evidence="9 10">
    <name type="scientific">Clostridium vincentii</name>
    <dbReference type="NCBI Taxonomy" id="52704"/>
    <lineage>
        <taxon>Bacteria</taxon>
        <taxon>Bacillati</taxon>
        <taxon>Bacillota</taxon>
        <taxon>Clostridia</taxon>
        <taxon>Eubacteriales</taxon>
        <taxon>Clostridiaceae</taxon>
        <taxon>Clostridium</taxon>
    </lineage>
</organism>
<evidence type="ECO:0000256" key="3">
    <source>
        <dbReference type="ARBA" id="ARBA00022597"/>
    </source>
</evidence>
<keyword evidence="2" id="KW-0597">Phosphoprotein</keyword>
<dbReference type="SUPFAM" id="SSF52794">
    <property type="entry name" value="PTS system IIB component-like"/>
    <property type="match status" value="1"/>
</dbReference>
<evidence type="ECO:0000256" key="7">
    <source>
        <dbReference type="PROSITE-ProRule" id="PRU00423"/>
    </source>
</evidence>
<protein>
    <submittedName>
        <fullName evidence="9">Lichenan-specific phosphotransferase enzyme IIB component</fullName>
    </submittedName>
</protein>
<evidence type="ECO:0000313" key="10">
    <source>
        <dbReference type="Proteomes" id="UP000239471"/>
    </source>
</evidence>
<proteinExistence type="predicted"/>
<keyword evidence="5" id="KW-0598">Phosphotransferase system</keyword>
<dbReference type="GO" id="GO:0008982">
    <property type="term" value="F:protein-N(PI)-phosphohistidine-sugar phosphotransferase activity"/>
    <property type="evidence" value="ECO:0007669"/>
    <property type="project" value="InterPro"/>
</dbReference>
<dbReference type="EMBL" id="PVXQ01000009">
    <property type="protein sequence ID" value="PRR83192.1"/>
    <property type="molecule type" value="Genomic_DNA"/>
</dbReference>
<dbReference type="PANTHER" id="PTHR34581:SF2">
    <property type="entry name" value="PTS SYSTEM N,N'-DIACETYLCHITOBIOSE-SPECIFIC EIIB COMPONENT"/>
    <property type="match status" value="1"/>
</dbReference>
<name>A0A2T0BHA7_9CLOT</name>
<comment type="caution">
    <text evidence="9">The sequence shown here is derived from an EMBL/GenBank/DDBJ whole genome shotgun (WGS) entry which is preliminary data.</text>
</comment>
<keyword evidence="10" id="KW-1185">Reference proteome</keyword>
<reference evidence="9 10" key="1">
    <citation type="submission" date="2018-03" db="EMBL/GenBank/DDBJ databases">
        <title>Genome sequence of Clostridium vincentii DSM 10228.</title>
        <authorList>
            <person name="Poehlein A."/>
            <person name="Daniel R."/>
        </authorList>
    </citation>
    <scope>NUCLEOTIDE SEQUENCE [LARGE SCALE GENOMIC DNA]</scope>
    <source>
        <strain evidence="9 10">DSM 10228</strain>
    </source>
</reference>
<dbReference type="PROSITE" id="PS51100">
    <property type="entry name" value="PTS_EIIB_TYPE_3"/>
    <property type="match status" value="1"/>
</dbReference>
<evidence type="ECO:0000256" key="5">
    <source>
        <dbReference type="ARBA" id="ARBA00022683"/>
    </source>
</evidence>
<keyword evidence="1" id="KW-0813">Transport</keyword>
<dbReference type="RefSeq" id="WP_106059230.1">
    <property type="nucleotide sequence ID" value="NZ_PVXQ01000009.1"/>
</dbReference>
<accession>A0A2T0BHA7</accession>